<evidence type="ECO:0000313" key="5">
    <source>
        <dbReference type="EMBL" id="THV10498.1"/>
    </source>
</evidence>
<dbReference type="InterPro" id="IPR000415">
    <property type="entry name" value="Nitroreductase-like"/>
</dbReference>
<comment type="similarity">
    <text evidence="1">Belongs to the nitroreductase family.</text>
</comment>
<dbReference type="EMBL" id="STGW01000010">
    <property type="protein sequence ID" value="THV10498.1"/>
    <property type="molecule type" value="Genomic_DNA"/>
</dbReference>
<feature type="region of interest" description="Disordered" evidence="3">
    <location>
        <begin position="195"/>
        <end position="215"/>
    </location>
</feature>
<dbReference type="PANTHER" id="PTHR43673:SF10">
    <property type="entry name" value="NADH DEHYDROGENASE_NAD(P)H NITROREDUCTASE XCC3605-RELATED"/>
    <property type="match status" value="1"/>
</dbReference>
<keyword evidence="2" id="KW-0560">Oxidoreductase</keyword>
<dbReference type="SUPFAM" id="SSF55469">
    <property type="entry name" value="FMN-dependent nitroreductase-like"/>
    <property type="match status" value="1"/>
</dbReference>
<dbReference type="PANTHER" id="PTHR43673">
    <property type="entry name" value="NAD(P)H NITROREDUCTASE YDGI-RELATED"/>
    <property type="match status" value="1"/>
</dbReference>
<evidence type="ECO:0000256" key="3">
    <source>
        <dbReference type="SAM" id="MobiDB-lite"/>
    </source>
</evidence>
<dbReference type="InterPro" id="IPR029479">
    <property type="entry name" value="Nitroreductase"/>
</dbReference>
<protein>
    <submittedName>
        <fullName evidence="5">Nitroreductase</fullName>
    </submittedName>
</protein>
<evidence type="ECO:0000259" key="4">
    <source>
        <dbReference type="Pfam" id="PF00881"/>
    </source>
</evidence>
<dbReference type="Gene3D" id="3.40.109.10">
    <property type="entry name" value="NADH Oxidase"/>
    <property type="match status" value="1"/>
</dbReference>
<organism evidence="5 6">
    <name type="scientific">Nocardioides caeni</name>
    <dbReference type="NCBI Taxonomy" id="574700"/>
    <lineage>
        <taxon>Bacteria</taxon>
        <taxon>Bacillati</taxon>
        <taxon>Actinomycetota</taxon>
        <taxon>Actinomycetes</taxon>
        <taxon>Propionibacteriales</taxon>
        <taxon>Nocardioidaceae</taxon>
        <taxon>Nocardioides</taxon>
    </lineage>
</organism>
<evidence type="ECO:0000256" key="2">
    <source>
        <dbReference type="ARBA" id="ARBA00023002"/>
    </source>
</evidence>
<sequence length="215" mass="22721">MNPVDIAEPLRSRWSPSSFDPTHELTTAELSRLLEAAQWAPSGGNRQPWRFFVAPRGSAVHDVLVPHLSRGNSGWVPRASAVLIATALLADEGEEPGDPTFPAYGVGLAAGQVVLQARAMGLHAHQFAGFDHDAVAAALEVPAHAKVLTGIAVGRRGAPDGMSERDAERDHRERRRLPLAEIAFGARWGEPFPGLQASGPTVAEVAEAAEDPGGA</sequence>
<feature type="region of interest" description="Disordered" evidence="3">
    <location>
        <begin position="1"/>
        <end position="20"/>
    </location>
</feature>
<evidence type="ECO:0000313" key="6">
    <source>
        <dbReference type="Proteomes" id="UP000307087"/>
    </source>
</evidence>
<keyword evidence="6" id="KW-1185">Reference proteome</keyword>
<feature type="compositionally biased region" description="Basic and acidic residues" evidence="3">
    <location>
        <begin position="162"/>
        <end position="171"/>
    </location>
</feature>
<dbReference type="Proteomes" id="UP000307087">
    <property type="component" value="Unassembled WGS sequence"/>
</dbReference>
<accession>A0A4S8N3E1</accession>
<comment type="caution">
    <text evidence="5">The sequence shown here is derived from an EMBL/GenBank/DDBJ whole genome shotgun (WGS) entry which is preliminary data.</text>
</comment>
<name>A0A4S8N3E1_9ACTN</name>
<proteinExistence type="inferred from homology"/>
<dbReference type="OrthoDB" id="9802510at2"/>
<dbReference type="AlphaFoldDB" id="A0A4S8N3E1"/>
<feature type="domain" description="Nitroreductase" evidence="4">
    <location>
        <begin position="10"/>
        <end position="67"/>
    </location>
</feature>
<evidence type="ECO:0000256" key="1">
    <source>
        <dbReference type="ARBA" id="ARBA00007118"/>
    </source>
</evidence>
<feature type="domain" description="Nitroreductase" evidence="4">
    <location>
        <begin position="70"/>
        <end position="155"/>
    </location>
</feature>
<gene>
    <name evidence="5" type="ORF">E9934_14325</name>
</gene>
<dbReference type="Pfam" id="PF00881">
    <property type="entry name" value="Nitroreductase"/>
    <property type="match status" value="2"/>
</dbReference>
<dbReference type="GO" id="GO:0016491">
    <property type="term" value="F:oxidoreductase activity"/>
    <property type="evidence" value="ECO:0007669"/>
    <property type="project" value="UniProtKB-KW"/>
</dbReference>
<reference evidence="5 6" key="1">
    <citation type="journal article" date="2009" name="Int. J. Syst. Evol. Microbiol.">
        <title>Nocardioides caeni sp. nov., isolated from wastewater.</title>
        <authorList>
            <person name="Yoon J.H."/>
            <person name="Kang S.J."/>
            <person name="Park S."/>
            <person name="Kim W."/>
            <person name="Oh T.K."/>
        </authorList>
    </citation>
    <scope>NUCLEOTIDE SEQUENCE [LARGE SCALE GENOMIC DNA]</scope>
    <source>
        <strain evidence="5 6">DSM 23134</strain>
    </source>
</reference>
<dbReference type="RefSeq" id="WP_136563576.1">
    <property type="nucleotide sequence ID" value="NZ_BAABLS010000006.1"/>
</dbReference>
<feature type="region of interest" description="Disordered" evidence="3">
    <location>
        <begin position="156"/>
        <end position="175"/>
    </location>
</feature>